<dbReference type="Proteomes" id="UP000231501">
    <property type="component" value="Unassembled WGS sequence"/>
</dbReference>
<dbReference type="AlphaFoldDB" id="A0A2G9CAS1"/>
<reference evidence="5 6" key="1">
    <citation type="submission" date="2017-11" db="EMBL/GenBank/DDBJ databases">
        <title>Draft genome sequence of Mitsuaria sp. HWN-4.</title>
        <authorList>
            <person name="Gundlapally S.R."/>
        </authorList>
    </citation>
    <scope>NUCLEOTIDE SEQUENCE [LARGE SCALE GENOMIC DNA]</scope>
    <source>
        <strain evidence="5 6">HWN-4</strain>
    </source>
</reference>
<dbReference type="CDD" id="cd03034">
    <property type="entry name" value="ArsC_ArsC"/>
    <property type="match status" value="1"/>
</dbReference>
<dbReference type="EC" id="1.20.4.1" evidence="4"/>
<dbReference type="InterPro" id="IPR036249">
    <property type="entry name" value="Thioredoxin-like_sf"/>
</dbReference>
<dbReference type="NCBIfam" id="TIGR00014">
    <property type="entry name" value="arsC"/>
    <property type="match status" value="1"/>
</dbReference>
<dbReference type="Pfam" id="PF03960">
    <property type="entry name" value="ArsC"/>
    <property type="match status" value="1"/>
</dbReference>
<dbReference type="GO" id="GO:0008794">
    <property type="term" value="F:arsenate reductase (glutaredoxin) activity"/>
    <property type="evidence" value="ECO:0007669"/>
    <property type="project" value="UniProtKB-UniRule"/>
</dbReference>
<accession>A0A2G9CAS1</accession>
<evidence type="ECO:0000256" key="2">
    <source>
        <dbReference type="ARBA" id="ARBA00023002"/>
    </source>
</evidence>
<comment type="caution">
    <text evidence="5">The sequence shown here is derived from an EMBL/GenBank/DDBJ whole genome shotgun (WGS) entry which is preliminary data.</text>
</comment>
<evidence type="ECO:0000313" key="5">
    <source>
        <dbReference type="EMBL" id="PIM53452.1"/>
    </source>
</evidence>
<dbReference type="SUPFAM" id="SSF52833">
    <property type="entry name" value="Thioredoxin-like"/>
    <property type="match status" value="1"/>
</dbReference>
<sequence>MTVKILHNPRCSKSREALARLESRGLRPEIVDYLATPLSLGELRTLQQQLGVPARAMLRDGEDDYRTLGLADASLGDEQLLRAVAEHPKLLQRPVVIDGERALIARPPELLDDWLK</sequence>
<keyword evidence="6" id="KW-1185">Reference proteome</keyword>
<organism evidence="5 6">
    <name type="scientific">Roseateles chitinivorans</name>
    <dbReference type="NCBI Taxonomy" id="2917965"/>
    <lineage>
        <taxon>Bacteria</taxon>
        <taxon>Pseudomonadati</taxon>
        <taxon>Pseudomonadota</taxon>
        <taxon>Betaproteobacteria</taxon>
        <taxon>Burkholderiales</taxon>
        <taxon>Sphaerotilaceae</taxon>
        <taxon>Roseateles</taxon>
    </lineage>
</organism>
<evidence type="ECO:0000313" key="6">
    <source>
        <dbReference type="Proteomes" id="UP000231501"/>
    </source>
</evidence>
<keyword evidence="2 4" id="KW-0560">Oxidoreductase</keyword>
<dbReference type="InterPro" id="IPR006659">
    <property type="entry name" value="Arsenate_reductase"/>
</dbReference>
<dbReference type="Gene3D" id="3.40.30.10">
    <property type="entry name" value="Glutaredoxin"/>
    <property type="match status" value="1"/>
</dbReference>
<comment type="catalytic activity">
    <reaction evidence="4">
        <text>[glutaredoxin]-dithiol + arsenate + glutathione + H(+) = glutathionyl-S-S-[glutaredoxin] + arsenite + H2O</text>
        <dbReference type="Rhea" id="RHEA:22016"/>
        <dbReference type="Rhea" id="RHEA-COMP:10729"/>
        <dbReference type="Rhea" id="RHEA-COMP:17668"/>
        <dbReference type="ChEBI" id="CHEBI:15377"/>
        <dbReference type="ChEBI" id="CHEBI:15378"/>
        <dbReference type="ChEBI" id="CHEBI:29242"/>
        <dbReference type="ChEBI" id="CHEBI:29950"/>
        <dbReference type="ChEBI" id="CHEBI:48597"/>
        <dbReference type="ChEBI" id="CHEBI:57925"/>
        <dbReference type="ChEBI" id="CHEBI:146199"/>
        <dbReference type="EC" id="1.20.4.1"/>
    </reaction>
</comment>
<dbReference type="PANTHER" id="PTHR30041">
    <property type="entry name" value="ARSENATE REDUCTASE"/>
    <property type="match status" value="1"/>
</dbReference>
<dbReference type="PROSITE" id="PS51353">
    <property type="entry name" value="ARSC"/>
    <property type="match status" value="1"/>
</dbReference>
<comment type="similarity">
    <text evidence="1 3 4">Belongs to the ArsC family.</text>
</comment>
<evidence type="ECO:0000256" key="4">
    <source>
        <dbReference type="RuleBase" id="RU362029"/>
    </source>
</evidence>
<dbReference type="PANTHER" id="PTHR30041:SF4">
    <property type="entry name" value="ARSENATE REDUCTASE"/>
    <property type="match status" value="1"/>
</dbReference>
<proteinExistence type="inferred from homology"/>
<evidence type="ECO:0000256" key="1">
    <source>
        <dbReference type="ARBA" id="ARBA00007198"/>
    </source>
</evidence>
<dbReference type="RefSeq" id="WP_099861474.1">
    <property type="nucleotide sequence ID" value="NZ_PEOG01000021.1"/>
</dbReference>
<evidence type="ECO:0000256" key="3">
    <source>
        <dbReference type="PROSITE-ProRule" id="PRU01282"/>
    </source>
</evidence>
<protein>
    <recommendedName>
        <fullName evidence="4">Arsenate reductase</fullName>
        <ecNumber evidence="4">1.20.4.1</ecNumber>
    </recommendedName>
</protein>
<dbReference type="OrthoDB" id="9790554at2"/>
<name>A0A2G9CAS1_9BURK</name>
<gene>
    <name evidence="5" type="primary">arsC</name>
    <name evidence="5" type="ORF">CS062_09830</name>
</gene>
<dbReference type="EMBL" id="PEOG01000021">
    <property type="protein sequence ID" value="PIM53452.1"/>
    <property type="molecule type" value="Genomic_DNA"/>
</dbReference>
<dbReference type="InterPro" id="IPR006660">
    <property type="entry name" value="Arsenate_reductase-like"/>
</dbReference>